<evidence type="ECO:0000256" key="3">
    <source>
        <dbReference type="ARBA" id="ARBA00022801"/>
    </source>
</evidence>
<dbReference type="OrthoDB" id="5989106at2759"/>
<dbReference type="GO" id="GO:0006508">
    <property type="term" value="P:proteolysis"/>
    <property type="evidence" value="ECO:0007669"/>
    <property type="project" value="UniProtKB-KW"/>
</dbReference>
<comment type="caution">
    <text evidence="6">The sequence shown here is derived from an EMBL/GenBank/DDBJ whole genome shotgun (WGS) entry which is preliminary data.</text>
</comment>
<feature type="compositionally biased region" description="Low complexity" evidence="4">
    <location>
        <begin position="43"/>
        <end position="77"/>
    </location>
</feature>
<feature type="compositionally biased region" description="Polar residues" evidence="4">
    <location>
        <begin position="90"/>
        <end position="114"/>
    </location>
</feature>
<feature type="domain" description="Ubiquitin-like protease family profile" evidence="5">
    <location>
        <begin position="128"/>
        <end position="219"/>
    </location>
</feature>
<evidence type="ECO:0000256" key="4">
    <source>
        <dbReference type="SAM" id="MobiDB-lite"/>
    </source>
</evidence>
<dbReference type="Pfam" id="PF02902">
    <property type="entry name" value="Peptidase_C48"/>
    <property type="match status" value="1"/>
</dbReference>
<evidence type="ECO:0000256" key="1">
    <source>
        <dbReference type="ARBA" id="ARBA00005234"/>
    </source>
</evidence>
<evidence type="ECO:0000259" key="5">
    <source>
        <dbReference type="Pfam" id="PF02902"/>
    </source>
</evidence>
<feature type="compositionally biased region" description="Polar residues" evidence="4">
    <location>
        <begin position="11"/>
        <end position="33"/>
    </location>
</feature>
<dbReference type="AlphaFoldDB" id="A0A2B4SUV7"/>
<protein>
    <recommendedName>
        <fullName evidence="5">Ubiquitin-like protease family profile domain-containing protein</fullName>
    </recommendedName>
</protein>
<dbReference type="EMBL" id="LSMT01000025">
    <property type="protein sequence ID" value="PFX32267.1"/>
    <property type="molecule type" value="Genomic_DNA"/>
</dbReference>
<dbReference type="InterPro" id="IPR003653">
    <property type="entry name" value="Peptidase_C48_C"/>
</dbReference>
<dbReference type="Proteomes" id="UP000225706">
    <property type="component" value="Unassembled WGS sequence"/>
</dbReference>
<sequence length="279" mass="30267">MVILDPESAIRVSQTPASDGSEKSSSAQSQTPASDRSDKSRSTKSQTPASDGSEKSSSAQSQKPASDGSEKSSSAKSQTPASDRSEKPSSAKSQTPASDWSDKPSSTKSQTPASDKSKKPESDYEVEINHIIVLDSAAGSFVKLTHQRAVCKMWSALLVADNQLSPGDWSFHVNSSNDIQQQETDYDCGVFVCMFARALALSCPLVLNKDMVDVRKSIIHDLHVQHLSPVPSKGVEVGMYFAVDYVTTFYFGRVISVEDGFVELKFLHSISSATYDWPR</sequence>
<keyword evidence="7" id="KW-1185">Reference proteome</keyword>
<dbReference type="InterPro" id="IPR038765">
    <property type="entry name" value="Papain-like_cys_pep_sf"/>
</dbReference>
<accession>A0A2B4SUV7</accession>
<evidence type="ECO:0000313" key="6">
    <source>
        <dbReference type="EMBL" id="PFX32267.1"/>
    </source>
</evidence>
<evidence type="ECO:0000313" key="7">
    <source>
        <dbReference type="Proteomes" id="UP000225706"/>
    </source>
</evidence>
<keyword evidence="3" id="KW-0378">Hydrolase</keyword>
<organism evidence="6 7">
    <name type="scientific">Stylophora pistillata</name>
    <name type="common">Smooth cauliflower coral</name>
    <dbReference type="NCBI Taxonomy" id="50429"/>
    <lineage>
        <taxon>Eukaryota</taxon>
        <taxon>Metazoa</taxon>
        <taxon>Cnidaria</taxon>
        <taxon>Anthozoa</taxon>
        <taxon>Hexacorallia</taxon>
        <taxon>Scleractinia</taxon>
        <taxon>Astrocoeniina</taxon>
        <taxon>Pocilloporidae</taxon>
        <taxon>Stylophora</taxon>
    </lineage>
</organism>
<proteinExistence type="inferred from homology"/>
<dbReference type="GO" id="GO:0008234">
    <property type="term" value="F:cysteine-type peptidase activity"/>
    <property type="evidence" value="ECO:0007669"/>
    <property type="project" value="InterPro"/>
</dbReference>
<evidence type="ECO:0000256" key="2">
    <source>
        <dbReference type="ARBA" id="ARBA00022670"/>
    </source>
</evidence>
<dbReference type="Gene3D" id="3.40.395.10">
    <property type="entry name" value="Adenoviral Proteinase, Chain A"/>
    <property type="match status" value="1"/>
</dbReference>
<reference evidence="7" key="1">
    <citation type="journal article" date="2017" name="bioRxiv">
        <title>Comparative analysis of the genomes of Stylophora pistillata and Acropora digitifera provides evidence for extensive differences between species of corals.</title>
        <authorList>
            <person name="Voolstra C.R."/>
            <person name="Li Y."/>
            <person name="Liew Y.J."/>
            <person name="Baumgarten S."/>
            <person name="Zoccola D."/>
            <person name="Flot J.-F."/>
            <person name="Tambutte S."/>
            <person name="Allemand D."/>
            <person name="Aranda M."/>
        </authorList>
    </citation>
    <scope>NUCLEOTIDE SEQUENCE [LARGE SCALE GENOMIC DNA]</scope>
</reference>
<keyword evidence="2" id="KW-0645">Protease</keyword>
<feature type="region of interest" description="Disordered" evidence="4">
    <location>
        <begin position="1"/>
        <end position="122"/>
    </location>
</feature>
<name>A0A2B4SUV7_STYPI</name>
<dbReference type="SUPFAM" id="SSF54001">
    <property type="entry name" value="Cysteine proteinases"/>
    <property type="match status" value="1"/>
</dbReference>
<comment type="similarity">
    <text evidence="1">Belongs to the peptidase C48 family.</text>
</comment>
<gene>
    <name evidence="6" type="ORF">AWC38_SpisGene2854</name>
</gene>